<dbReference type="SUPFAM" id="SSF47095">
    <property type="entry name" value="HMG-box"/>
    <property type="match status" value="1"/>
</dbReference>
<evidence type="ECO:0000256" key="3">
    <source>
        <dbReference type="SAM" id="MobiDB-lite"/>
    </source>
</evidence>
<dbReference type="PROSITE" id="PS50118">
    <property type="entry name" value="HMG_BOX_2"/>
    <property type="match status" value="1"/>
</dbReference>
<keyword evidence="6" id="KW-1185">Reference proteome</keyword>
<feature type="domain" description="HMG box" evidence="4">
    <location>
        <begin position="94"/>
        <end position="162"/>
    </location>
</feature>
<dbReference type="CDD" id="cd00084">
    <property type="entry name" value="HMG-box_SF"/>
    <property type="match status" value="1"/>
</dbReference>
<dbReference type="InterPro" id="IPR036910">
    <property type="entry name" value="HMG_box_dom_sf"/>
</dbReference>
<dbReference type="STRING" id="670580.A0A1X6MVS9"/>
<keyword evidence="2" id="KW-0539">Nucleus</keyword>
<dbReference type="Proteomes" id="UP000194127">
    <property type="component" value="Unassembled WGS sequence"/>
</dbReference>
<dbReference type="OrthoDB" id="1919336at2759"/>
<evidence type="ECO:0000256" key="1">
    <source>
        <dbReference type="ARBA" id="ARBA00023125"/>
    </source>
</evidence>
<dbReference type="SMART" id="SM00398">
    <property type="entry name" value="HMG"/>
    <property type="match status" value="1"/>
</dbReference>
<feature type="compositionally biased region" description="Basic and acidic residues" evidence="3">
    <location>
        <begin position="253"/>
        <end position="266"/>
    </location>
</feature>
<dbReference type="Gene3D" id="1.10.30.10">
    <property type="entry name" value="High mobility group box domain"/>
    <property type="match status" value="1"/>
</dbReference>
<dbReference type="GO" id="GO:0003677">
    <property type="term" value="F:DNA binding"/>
    <property type="evidence" value="ECO:0007669"/>
    <property type="project" value="UniProtKB-UniRule"/>
</dbReference>
<organism evidence="5 6">
    <name type="scientific">Postia placenta MAD-698-R-SB12</name>
    <dbReference type="NCBI Taxonomy" id="670580"/>
    <lineage>
        <taxon>Eukaryota</taxon>
        <taxon>Fungi</taxon>
        <taxon>Dikarya</taxon>
        <taxon>Basidiomycota</taxon>
        <taxon>Agaricomycotina</taxon>
        <taxon>Agaricomycetes</taxon>
        <taxon>Polyporales</taxon>
        <taxon>Adustoporiaceae</taxon>
        <taxon>Rhodonia</taxon>
    </lineage>
</organism>
<dbReference type="RefSeq" id="XP_024337271.1">
    <property type="nucleotide sequence ID" value="XM_024477768.1"/>
</dbReference>
<protein>
    <recommendedName>
        <fullName evidence="4">HMG box domain-containing protein</fullName>
    </recommendedName>
</protein>
<dbReference type="EMBL" id="KZ110600">
    <property type="protein sequence ID" value="OSX60477.1"/>
    <property type="molecule type" value="Genomic_DNA"/>
</dbReference>
<feature type="compositionally biased region" description="Acidic residues" evidence="3">
    <location>
        <begin position="217"/>
        <end position="243"/>
    </location>
</feature>
<dbReference type="PANTHER" id="PTHR48112">
    <property type="entry name" value="HIGH MOBILITY GROUP PROTEIN DSP1"/>
    <property type="match status" value="1"/>
</dbReference>
<evidence type="ECO:0000313" key="5">
    <source>
        <dbReference type="EMBL" id="OSX60477.1"/>
    </source>
</evidence>
<gene>
    <name evidence="5" type="ORF">POSPLADRAFT_1040609</name>
</gene>
<dbReference type="Pfam" id="PF00505">
    <property type="entry name" value="HMG_box"/>
    <property type="match status" value="1"/>
</dbReference>
<reference evidence="5 6" key="1">
    <citation type="submission" date="2017-04" db="EMBL/GenBank/DDBJ databases">
        <title>Genome Sequence of the Model Brown-Rot Fungus Postia placenta SB12.</title>
        <authorList>
            <consortium name="DOE Joint Genome Institute"/>
            <person name="Gaskell J."/>
            <person name="Kersten P."/>
            <person name="Larrondo L.F."/>
            <person name="Canessa P."/>
            <person name="Martinez D."/>
            <person name="Hibbett D."/>
            <person name="Schmoll M."/>
            <person name="Kubicek C.P."/>
            <person name="Martinez A.T."/>
            <person name="Yadav J."/>
            <person name="Master E."/>
            <person name="Magnuson J.K."/>
            <person name="James T."/>
            <person name="Yaver D."/>
            <person name="Berka R."/>
            <person name="Labutti K."/>
            <person name="Lipzen A."/>
            <person name="Aerts A."/>
            <person name="Barry K."/>
            <person name="Henrissat B."/>
            <person name="Blanchette R."/>
            <person name="Grigoriev I."/>
            <person name="Cullen D."/>
        </authorList>
    </citation>
    <scope>NUCLEOTIDE SEQUENCE [LARGE SCALE GENOMIC DNA]</scope>
    <source>
        <strain evidence="5 6">MAD-698-R-SB12</strain>
    </source>
</reference>
<feature type="region of interest" description="Disordered" evidence="3">
    <location>
        <begin position="49"/>
        <end position="101"/>
    </location>
</feature>
<evidence type="ECO:0000259" key="4">
    <source>
        <dbReference type="PROSITE" id="PS50118"/>
    </source>
</evidence>
<evidence type="ECO:0000313" key="6">
    <source>
        <dbReference type="Proteomes" id="UP000194127"/>
    </source>
</evidence>
<evidence type="ECO:0000256" key="2">
    <source>
        <dbReference type="PROSITE-ProRule" id="PRU00267"/>
    </source>
</evidence>
<feature type="region of interest" description="Disordered" evidence="3">
    <location>
        <begin position="192"/>
        <end position="275"/>
    </location>
</feature>
<sequence length="275" mass="29948">MAGVPDGQQIDYQKMQLIGSLKAVADQMRTCATMAEHFVQSLSHVPFGGPVPLGQYPVPPPATPVPAGRKRRTAEEMSTDGKRKRKPPKDPNAPKRPASSYLIFQNDVRNELKKEHPNLSNNELLSMIAALWQNMPKEKKESYELRQKEKKEEWLQQKAVYDGRTSPGAAPIAAAVAPPIAAPLAMPAQVVSPKSLTKPVSKPAKFVAAPAVTPLSDAEESDDEDGTSSDGSTDDDEEEDAEETQPPPKKSKKEAVSHKAEQPPAKEKKHKVPKA</sequence>
<keyword evidence="1 2" id="KW-0238">DNA-binding</keyword>
<dbReference type="InterPro" id="IPR050342">
    <property type="entry name" value="HMGB"/>
</dbReference>
<dbReference type="PANTHER" id="PTHR48112:SF22">
    <property type="entry name" value="MITOCHONDRIAL TRANSCRIPTION FACTOR A, ISOFORM B"/>
    <property type="match status" value="1"/>
</dbReference>
<proteinExistence type="predicted"/>
<dbReference type="AlphaFoldDB" id="A0A1X6MVS9"/>
<accession>A0A1X6MVS9</accession>
<dbReference type="GeneID" id="36322718"/>
<name>A0A1X6MVS9_9APHY</name>
<dbReference type="GO" id="GO:0005634">
    <property type="term" value="C:nucleus"/>
    <property type="evidence" value="ECO:0007669"/>
    <property type="project" value="UniProtKB-UniRule"/>
</dbReference>
<feature type="DNA-binding region" description="HMG box" evidence="2">
    <location>
        <begin position="94"/>
        <end position="162"/>
    </location>
</feature>
<dbReference type="InterPro" id="IPR009071">
    <property type="entry name" value="HMG_box_dom"/>
</dbReference>